<dbReference type="PANTHER" id="PTHR37507">
    <property type="entry name" value="SPORULATION PROTEIN YDCC"/>
    <property type="match status" value="1"/>
</dbReference>
<keyword evidence="2" id="KW-1185">Reference proteome</keyword>
<dbReference type="Gene3D" id="2.50.20.10">
    <property type="entry name" value="Lipoprotein localisation LolA/LolB/LppX"/>
    <property type="match status" value="1"/>
</dbReference>
<accession>A0A2N9JE61</accession>
<dbReference type="Proteomes" id="UP000238164">
    <property type="component" value="Chromosome 1"/>
</dbReference>
<evidence type="ECO:0008006" key="3">
    <source>
        <dbReference type="Google" id="ProtNLM"/>
    </source>
</evidence>
<protein>
    <recommendedName>
        <fullName evidence="3">Outer membrane lipoprotein-sorting protein</fullName>
    </recommendedName>
</protein>
<dbReference type="EMBL" id="LT985188">
    <property type="protein sequence ID" value="SPD85798.1"/>
    <property type="molecule type" value="Genomic_DNA"/>
</dbReference>
<dbReference type="AlphaFoldDB" id="A0A2N9JE61"/>
<dbReference type="KEGG" id="mgg:MPLG2_0762"/>
<dbReference type="PANTHER" id="PTHR37507:SF2">
    <property type="entry name" value="SPORULATION PROTEIN YDCC"/>
    <property type="match status" value="1"/>
</dbReference>
<dbReference type="SUPFAM" id="SSF89392">
    <property type="entry name" value="Prokaryotic lipoproteins and lipoprotein localization factors"/>
    <property type="match status" value="1"/>
</dbReference>
<name>A0A2N9JE61_9ACTN</name>
<proteinExistence type="predicted"/>
<evidence type="ECO:0000313" key="1">
    <source>
        <dbReference type="EMBL" id="SPD85798.1"/>
    </source>
</evidence>
<evidence type="ECO:0000313" key="2">
    <source>
        <dbReference type="Proteomes" id="UP000238164"/>
    </source>
</evidence>
<organism evidence="1 2">
    <name type="scientific">Micropruina glycogenica</name>
    <dbReference type="NCBI Taxonomy" id="75385"/>
    <lineage>
        <taxon>Bacteria</taxon>
        <taxon>Bacillati</taxon>
        <taxon>Actinomycetota</taxon>
        <taxon>Actinomycetes</taxon>
        <taxon>Propionibacteriales</taxon>
        <taxon>Nocardioidaceae</taxon>
        <taxon>Micropruina</taxon>
    </lineage>
</organism>
<sequence>MIDAMKAESRRSVRTRAWALVLAGALALAGIAGLSVRAASADPTLPPLTPAELLGKVAAADVPGLSATFEQRSDLGLPALPAGVGDDETASMLSLLTGTHTVRVWTAGDQKSKVALVDGATESALIRNGSDVWAWSSEKQEAVHSTLPATKRPSPTVSPTEAIRTLLTKLDGTTDVTTSGTGYVAGRAVYQLILTPRATESLVGQVRVSIDAEHFVPLAAKVLASDGQEAVGVQATGIDFAVPNDSIFAFQPPAGVTVTARASSGKGEKAEKPKGEAPKTFGTGWATVTVVTMPTTGTDQQAKALLDSLPAVSGSWGKGRLLSTTLLTAVITDDGRVAVGAVVPDALYRALGSR</sequence>
<gene>
    <name evidence="1" type="ORF">MPLG2_0762</name>
</gene>
<dbReference type="InterPro" id="IPR052944">
    <property type="entry name" value="Sporulation_related"/>
</dbReference>
<dbReference type="InterPro" id="IPR029046">
    <property type="entry name" value="LolA/LolB/LppX"/>
</dbReference>
<reference evidence="1 2" key="1">
    <citation type="submission" date="2018-02" db="EMBL/GenBank/DDBJ databases">
        <authorList>
            <person name="Cohen D.B."/>
            <person name="Kent A.D."/>
        </authorList>
    </citation>
    <scope>NUCLEOTIDE SEQUENCE [LARGE SCALE GENOMIC DNA]</scope>
    <source>
        <strain evidence="1">1</strain>
    </source>
</reference>